<sequence>MTEAKKDLREQITDRIVASLESGVMPWRKGWTNEGGVAAGLPRNAVSGRIYSGGNRLMLMMQGMDKGYADPRWLTYKQAASLGGGITQGEKSTPIEYWDELPFHRRRDVDITHNGARVTLAEAPEKYAQTVKLSNGSQVDTRQLVVESGGTKYSWRQAERSLNLLFEKTSHAFNVEQCNGLSLEPITTAKDRPAVEKIAAVEKVASGMKLDGLTLGHGGDRAFYSPARDAVQMPNRDQFESPEAYAGTLLHELGHATGGENRLNRPLSNGFGTSEYAREELVAELCSAFASAETGVQFDDKNHAAYIGSWLETLKADKHSVFAAAKDASKAVDYLLEKSLVVEVDKDVGLVADEVQVDPVKEEVAKAPKSRAKKITKPETELEI</sequence>
<feature type="domain" description="Polyvalent protein metallopeptidase" evidence="2">
    <location>
        <begin position="211"/>
        <end position="326"/>
    </location>
</feature>
<dbReference type="Proteomes" id="UP000000644">
    <property type="component" value="Chromosome"/>
</dbReference>
<gene>
    <name evidence="3" type="ordered locus">Pnap_2529</name>
</gene>
<proteinExistence type="predicted"/>
<dbReference type="STRING" id="365044.Pnap_2529"/>
<accession>A1VQA4</accession>
<reference evidence="4" key="1">
    <citation type="journal article" date="2009" name="Environ. Microbiol.">
        <title>The genome of Polaromonas naphthalenivorans strain CJ2, isolated from coal tar-contaminated sediment, reveals physiological and metabolic versatility and evolution through extensive horizontal gene transfer.</title>
        <authorList>
            <person name="Yagi J.M."/>
            <person name="Sims D."/>
            <person name="Brettin T."/>
            <person name="Bruce D."/>
            <person name="Madsen E.L."/>
        </authorList>
    </citation>
    <scope>NUCLEOTIDE SEQUENCE [LARGE SCALE GENOMIC DNA]</scope>
    <source>
        <strain evidence="4">CJ2</strain>
    </source>
</reference>
<dbReference type="RefSeq" id="WP_011801910.1">
    <property type="nucleotide sequence ID" value="NC_008781.1"/>
</dbReference>
<dbReference type="EMBL" id="CP000529">
    <property type="protein sequence ID" value="ABM37832.1"/>
    <property type="molecule type" value="Genomic_DNA"/>
</dbReference>
<evidence type="ECO:0000259" key="1">
    <source>
        <dbReference type="Pfam" id="PF08401"/>
    </source>
</evidence>
<dbReference type="GO" id="GO:0003697">
    <property type="term" value="F:single-stranded DNA binding"/>
    <property type="evidence" value="ECO:0007669"/>
    <property type="project" value="InterPro"/>
</dbReference>
<dbReference type="Pfam" id="PF08401">
    <property type="entry name" value="ArdcN"/>
    <property type="match status" value="1"/>
</dbReference>
<dbReference type="HOGENOM" id="CLU_041111_0_0_4"/>
<keyword evidence="4" id="KW-1185">Reference proteome</keyword>
<organism evidence="3 4">
    <name type="scientific">Polaromonas naphthalenivorans (strain CJ2)</name>
    <dbReference type="NCBI Taxonomy" id="365044"/>
    <lineage>
        <taxon>Bacteria</taxon>
        <taxon>Pseudomonadati</taxon>
        <taxon>Pseudomonadota</taxon>
        <taxon>Betaproteobacteria</taxon>
        <taxon>Burkholderiales</taxon>
        <taxon>Comamonadaceae</taxon>
        <taxon>Polaromonas</taxon>
    </lineage>
</organism>
<dbReference type="KEGG" id="pna:Pnap_2529"/>
<dbReference type="InterPro" id="IPR041459">
    <property type="entry name" value="MPTase-PolyVal"/>
</dbReference>
<feature type="domain" description="N-terminal" evidence="1">
    <location>
        <begin position="6"/>
        <end position="114"/>
    </location>
</feature>
<protein>
    <recommendedName>
        <fullName evidence="5">Antirestriction protein ArdC</fullName>
    </recommendedName>
</protein>
<dbReference type="Pfam" id="PF18818">
    <property type="entry name" value="MPTase-PolyVal"/>
    <property type="match status" value="1"/>
</dbReference>
<evidence type="ECO:0000259" key="2">
    <source>
        <dbReference type="Pfam" id="PF18818"/>
    </source>
</evidence>
<dbReference type="eggNOG" id="COG4227">
    <property type="taxonomic scope" value="Bacteria"/>
</dbReference>
<dbReference type="AlphaFoldDB" id="A1VQA4"/>
<evidence type="ECO:0008006" key="5">
    <source>
        <dbReference type="Google" id="ProtNLM"/>
    </source>
</evidence>
<evidence type="ECO:0000313" key="3">
    <source>
        <dbReference type="EMBL" id="ABM37832.1"/>
    </source>
</evidence>
<name>A1VQA4_POLNA</name>
<evidence type="ECO:0000313" key="4">
    <source>
        <dbReference type="Proteomes" id="UP000000644"/>
    </source>
</evidence>
<dbReference type="InterPro" id="IPR013610">
    <property type="entry name" value="ArdC_N"/>
</dbReference>